<dbReference type="Pfam" id="PF20684">
    <property type="entry name" value="Fung_rhodopsin"/>
    <property type="match status" value="1"/>
</dbReference>
<feature type="transmembrane region" description="Helical" evidence="7">
    <location>
        <begin position="194"/>
        <end position="215"/>
    </location>
</feature>
<comment type="similarity">
    <text evidence="5">Belongs to the SAT4 family.</text>
</comment>
<dbReference type="EMBL" id="HF936567">
    <property type="protein sequence ID" value="CCX34563.1"/>
    <property type="molecule type" value="Genomic_DNA"/>
</dbReference>
<dbReference type="OrthoDB" id="5372266at2759"/>
<feature type="region of interest" description="Disordered" evidence="6">
    <location>
        <begin position="424"/>
        <end position="450"/>
    </location>
</feature>
<dbReference type="PANTHER" id="PTHR33048:SF47">
    <property type="entry name" value="INTEGRAL MEMBRANE PROTEIN-RELATED"/>
    <property type="match status" value="1"/>
</dbReference>
<keyword evidence="4 7" id="KW-0472">Membrane</keyword>
<feature type="transmembrane region" description="Helical" evidence="7">
    <location>
        <begin position="148"/>
        <end position="174"/>
    </location>
</feature>
<dbReference type="GO" id="GO:0016020">
    <property type="term" value="C:membrane"/>
    <property type="evidence" value="ECO:0007669"/>
    <property type="project" value="UniProtKB-SubCell"/>
</dbReference>
<feature type="transmembrane region" description="Helical" evidence="7">
    <location>
        <begin position="227"/>
        <end position="251"/>
    </location>
</feature>
<dbReference type="InterPro" id="IPR049326">
    <property type="entry name" value="Rhodopsin_dom_fungi"/>
</dbReference>
<evidence type="ECO:0000256" key="3">
    <source>
        <dbReference type="ARBA" id="ARBA00022989"/>
    </source>
</evidence>
<feature type="compositionally biased region" description="Basic and acidic residues" evidence="6">
    <location>
        <begin position="424"/>
        <end position="440"/>
    </location>
</feature>
<keyword evidence="2 7" id="KW-0812">Transmembrane</keyword>
<feature type="compositionally biased region" description="Pro residues" evidence="6">
    <location>
        <begin position="441"/>
        <end position="450"/>
    </location>
</feature>
<evidence type="ECO:0000256" key="2">
    <source>
        <dbReference type="ARBA" id="ARBA00022692"/>
    </source>
</evidence>
<accession>U4LXP3</accession>
<feature type="transmembrane region" description="Helical" evidence="7">
    <location>
        <begin position="28"/>
        <end position="47"/>
    </location>
</feature>
<evidence type="ECO:0000313" key="10">
    <source>
        <dbReference type="Proteomes" id="UP000018144"/>
    </source>
</evidence>
<sequence length="450" mass="50977">MKRLSPAEILSIYDTYRTDFLPPDYQKYIVFHVTTTVLFILLVIFRFVHQYRMRGEGKLVFLIDNICISAAATIVTIWTWSAAKNRIDFSKYVYYEQREPPSWKSEARRDKYLYGIAYVVVLWLIRAAFLSMYFRVVPKQQRFLRKFLYFNTAYAAATFCANIGIQVLWCLPISSVFQSGEYACYVSMERQPIIILFISNITSDIGIMSIPLLTLHSLNLTGKREVYALMFVYVLGAVSMTASTVRFGFAINILDRAVILTQNLWSITYVLNYAAPVTEIFFGLNMDEQIQFWSEMEVFTAAVAVCLPSLRSFLQRRLSTQTLNQALMFSQTEDQDMEATPRTVAGGMLAQLEKEAKEYGRIETSTDPKGKKAGGPVAEGLLAQLEAEAKEYDRIAVSGEPPPSAQIVQAGGSVTAGLLAQLEREAKEYERIETSGEPEPRPPTPPPKDR</sequence>
<dbReference type="InterPro" id="IPR052337">
    <property type="entry name" value="SAT4-like"/>
</dbReference>
<gene>
    <name evidence="9" type="ORF">PCON_03956</name>
</gene>
<proteinExistence type="inferred from homology"/>
<evidence type="ECO:0000259" key="8">
    <source>
        <dbReference type="Pfam" id="PF20684"/>
    </source>
</evidence>
<evidence type="ECO:0000256" key="1">
    <source>
        <dbReference type="ARBA" id="ARBA00004141"/>
    </source>
</evidence>
<feature type="transmembrane region" description="Helical" evidence="7">
    <location>
        <begin position="59"/>
        <end position="80"/>
    </location>
</feature>
<keyword evidence="10" id="KW-1185">Reference proteome</keyword>
<evidence type="ECO:0000256" key="4">
    <source>
        <dbReference type="ARBA" id="ARBA00023136"/>
    </source>
</evidence>
<evidence type="ECO:0000256" key="5">
    <source>
        <dbReference type="ARBA" id="ARBA00038359"/>
    </source>
</evidence>
<comment type="subcellular location">
    <subcellularLocation>
        <location evidence="1">Membrane</location>
        <topology evidence="1">Multi-pass membrane protein</topology>
    </subcellularLocation>
</comment>
<dbReference type="Proteomes" id="UP000018144">
    <property type="component" value="Unassembled WGS sequence"/>
</dbReference>
<evidence type="ECO:0000256" key="6">
    <source>
        <dbReference type="SAM" id="MobiDB-lite"/>
    </source>
</evidence>
<name>U4LXP3_PYROM</name>
<evidence type="ECO:0000256" key="7">
    <source>
        <dbReference type="SAM" id="Phobius"/>
    </source>
</evidence>
<dbReference type="PANTHER" id="PTHR33048">
    <property type="entry name" value="PTH11-LIKE INTEGRAL MEMBRANE PROTEIN (AFU_ORTHOLOGUE AFUA_5G11245)"/>
    <property type="match status" value="1"/>
</dbReference>
<feature type="transmembrane region" description="Helical" evidence="7">
    <location>
        <begin position="112"/>
        <end position="136"/>
    </location>
</feature>
<dbReference type="STRING" id="1076935.U4LXP3"/>
<keyword evidence="3 7" id="KW-1133">Transmembrane helix</keyword>
<organism evidence="9 10">
    <name type="scientific">Pyronema omphalodes (strain CBS 100304)</name>
    <name type="common">Pyronema confluens</name>
    <dbReference type="NCBI Taxonomy" id="1076935"/>
    <lineage>
        <taxon>Eukaryota</taxon>
        <taxon>Fungi</taxon>
        <taxon>Dikarya</taxon>
        <taxon>Ascomycota</taxon>
        <taxon>Pezizomycotina</taxon>
        <taxon>Pezizomycetes</taxon>
        <taxon>Pezizales</taxon>
        <taxon>Pyronemataceae</taxon>
        <taxon>Pyronema</taxon>
    </lineage>
</organism>
<dbReference type="AlphaFoldDB" id="U4LXP3"/>
<feature type="domain" description="Rhodopsin" evidence="8">
    <location>
        <begin position="104"/>
        <end position="316"/>
    </location>
</feature>
<protein>
    <recommendedName>
        <fullName evidence="8">Rhodopsin domain-containing protein</fullName>
    </recommendedName>
</protein>
<evidence type="ECO:0000313" key="9">
    <source>
        <dbReference type="EMBL" id="CCX34563.1"/>
    </source>
</evidence>
<reference evidence="9 10" key="1">
    <citation type="journal article" date="2013" name="PLoS Genet.">
        <title>The genome and development-dependent transcriptomes of Pyronema confluens: a window into fungal evolution.</title>
        <authorList>
            <person name="Traeger S."/>
            <person name="Altegoer F."/>
            <person name="Freitag M."/>
            <person name="Gabaldon T."/>
            <person name="Kempken F."/>
            <person name="Kumar A."/>
            <person name="Marcet-Houben M."/>
            <person name="Poggeler S."/>
            <person name="Stajich J.E."/>
            <person name="Nowrousian M."/>
        </authorList>
    </citation>
    <scope>NUCLEOTIDE SEQUENCE [LARGE SCALE GENOMIC DNA]</scope>
    <source>
        <strain evidence="10">CBS 100304</strain>
        <tissue evidence="9">Vegetative mycelium</tissue>
    </source>
</reference>